<reference evidence="2" key="1">
    <citation type="submission" date="2022-10" db="EMBL/GenBank/DDBJ databases">
        <title>Candidatus Kirkpatrella diaphorinas gen. nov., sp. nov., an uncultured endosymbiont identified in a population of Diaphorina citri from Hawaii.</title>
        <authorList>
            <person name="Henry E.M."/>
            <person name="Carlson C.R."/>
            <person name="Kuo Y.-W."/>
        </authorList>
    </citation>
    <scope>NUCLEOTIDE SEQUENCE</scope>
    <source>
        <strain evidence="2">CADCRV1</strain>
    </source>
</reference>
<evidence type="ECO:0000313" key="2">
    <source>
        <dbReference type="EMBL" id="UYH51080.1"/>
    </source>
</evidence>
<feature type="transmembrane region" description="Helical" evidence="1">
    <location>
        <begin position="258"/>
        <end position="280"/>
    </location>
</feature>
<proteinExistence type="predicted"/>
<dbReference type="Pfam" id="PF13593">
    <property type="entry name" value="SBF_like"/>
    <property type="match status" value="1"/>
</dbReference>
<evidence type="ECO:0000256" key="1">
    <source>
        <dbReference type="SAM" id="Phobius"/>
    </source>
</evidence>
<dbReference type="InterPro" id="IPR038770">
    <property type="entry name" value="Na+/solute_symporter_sf"/>
</dbReference>
<dbReference type="PIRSF" id="PIRSF026166">
    <property type="entry name" value="UCP026166"/>
    <property type="match status" value="1"/>
</dbReference>
<gene>
    <name evidence="2" type="ORF">N5W20_08300</name>
</gene>
<dbReference type="Gene3D" id="1.20.1530.20">
    <property type="match status" value="1"/>
</dbReference>
<evidence type="ECO:0000313" key="3">
    <source>
        <dbReference type="Proteomes" id="UP001163831"/>
    </source>
</evidence>
<feature type="transmembrane region" description="Helical" evidence="1">
    <location>
        <begin position="33"/>
        <end position="50"/>
    </location>
</feature>
<keyword evidence="3" id="KW-1185">Reference proteome</keyword>
<keyword evidence="1" id="KW-0472">Membrane</keyword>
<dbReference type="RefSeq" id="WP_319806674.1">
    <property type="nucleotide sequence ID" value="NZ_CP107052.1"/>
</dbReference>
<dbReference type="Proteomes" id="UP001163831">
    <property type="component" value="Chromosome"/>
</dbReference>
<keyword evidence="1" id="KW-1133">Transmembrane helix</keyword>
<accession>A0ABY6GHU2</accession>
<dbReference type="PANTHER" id="PTHR18640:SF5">
    <property type="entry name" value="SODIUM_BILE ACID COTRANSPORTER 7"/>
    <property type="match status" value="1"/>
</dbReference>
<keyword evidence="1" id="KW-0812">Transmembrane</keyword>
<feature type="transmembrane region" description="Helical" evidence="1">
    <location>
        <begin position="155"/>
        <end position="177"/>
    </location>
</feature>
<feature type="transmembrane region" description="Helical" evidence="1">
    <location>
        <begin position="198"/>
        <end position="220"/>
    </location>
</feature>
<protein>
    <submittedName>
        <fullName evidence="2">Bile acid:sodium symporter</fullName>
    </submittedName>
</protein>
<organism evidence="2 3">
    <name type="scientific">Candidatus Kirkpatrickella diaphorinae</name>
    <dbReference type="NCBI Taxonomy" id="2984322"/>
    <lineage>
        <taxon>Bacteria</taxon>
        <taxon>Pseudomonadati</taxon>
        <taxon>Pseudomonadota</taxon>
        <taxon>Alphaproteobacteria</taxon>
        <taxon>Acetobacterales</taxon>
        <taxon>Acetobacteraceae</taxon>
        <taxon>Candidatus Kirkpatrickella</taxon>
    </lineage>
</organism>
<sequence length="317" mass="34460">MIRPDPFLLALIVAVLLATFVPSAGQAAAILNVIVTIMIGVMFFLQGARLEPASVIANVRDWRLQGAMLACTFVIFPVLGLGAWFLMPHLFSDDLWRGMMFLCCLPSTVQSSIALTSIARGNVAAAICGATLSNIVGIFVTPILVGLLVQKGRIFSLHAMIGVATQLLLPFLIGQLLHHRIGGWALRHKRLLSFTDRGSVILVVYTAFSHAVVEGIWHRVSLADMVVIASACFLLLVLVLLLTWGLGRHTHLSFESTIALMFCGSKKSLASGVPMANILFTPAHVGIVVLPLMLFHQIQLFTCTLLARKFARRRQTG</sequence>
<name>A0ABY6GHU2_9PROT</name>
<dbReference type="PANTHER" id="PTHR18640">
    <property type="entry name" value="SOLUTE CARRIER FAMILY 10 MEMBER 7"/>
    <property type="match status" value="1"/>
</dbReference>
<feature type="transmembrane region" description="Helical" evidence="1">
    <location>
        <begin position="62"/>
        <end position="86"/>
    </location>
</feature>
<dbReference type="InterPro" id="IPR016833">
    <property type="entry name" value="Put_Na-Bile_cotransptr"/>
</dbReference>
<feature type="transmembrane region" description="Helical" evidence="1">
    <location>
        <begin position="226"/>
        <end position="246"/>
    </location>
</feature>
<feature type="transmembrane region" description="Helical" evidence="1">
    <location>
        <begin position="123"/>
        <end position="149"/>
    </location>
</feature>
<dbReference type="EMBL" id="CP107052">
    <property type="protein sequence ID" value="UYH51080.1"/>
    <property type="molecule type" value="Genomic_DNA"/>
</dbReference>
<feature type="transmembrane region" description="Helical" evidence="1">
    <location>
        <begin position="98"/>
        <end position="116"/>
    </location>
</feature>